<dbReference type="Proteomes" id="UP001202550">
    <property type="component" value="Unassembled WGS sequence"/>
</dbReference>
<dbReference type="RefSeq" id="WP_249057236.1">
    <property type="nucleotide sequence ID" value="NZ_JALZWP010000004.1"/>
</dbReference>
<organism evidence="2 3">
    <name type="scientific">Roseinatronobacter domitianus</name>
    <dbReference type="NCBI Taxonomy" id="2940293"/>
    <lineage>
        <taxon>Bacteria</taxon>
        <taxon>Pseudomonadati</taxon>
        <taxon>Pseudomonadota</taxon>
        <taxon>Alphaproteobacteria</taxon>
        <taxon>Rhodobacterales</taxon>
        <taxon>Paracoccaceae</taxon>
        <taxon>Roseinatronobacter</taxon>
    </lineage>
</organism>
<gene>
    <name evidence="2" type="ORF">M3N55_05585</name>
</gene>
<name>A0ABT0M007_9RHOB</name>
<keyword evidence="3" id="KW-1185">Reference proteome</keyword>
<evidence type="ECO:0000313" key="3">
    <source>
        <dbReference type="Proteomes" id="UP001202550"/>
    </source>
</evidence>
<dbReference type="Gene3D" id="1.10.10.1320">
    <property type="entry name" value="Anti-sigma factor, zinc-finger domain"/>
    <property type="match status" value="1"/>
</dbReference>
<protein>
    <submittedName>
        <fullName evidence="2">ChrR family anti-sigma-E factor</fullName>
    </submittedName>
</protein>
<dbReference type="EMBL" id="JALZWP010000004">
    <property type="protein sequence ID" value="MCL1628197.1"/>
    <property type="molecule type" value="Genomic_DNA"/>
</dbReference>
<dbReference type="SUPFAM" id="SSF51182">
    <property type="entry name" value="RmlC-like cupins"/>
    <property type="match status" value="1"/>
</dbReference>
<evidence type="ECO:0000259" key="1">
    <source>
        <dbReference type="Pfam" id="PF12973"/>
    </source>
</evidence>
<evidence type="ECO:0000313" key="2">
    <source>
        <dbReference type="EMBL" id="MCL1628197.1"/>
    </source>
</evidence>
<accession>A0ABT0M007</accession>
<dbReference type="InterPro" id="IPR041916">
    <property type="entry name" value="Anti_sigma_zinc_sf"/>
</dbReference>
<dbReference type="InterPro" id="IPR012807">
    <property type="entry name" value="Anti-sigma_ChrR"/>
</dbReference>
<dbReference type="Gene3D" id="2.60.120.10">
    <property type="entry name" value="Jelly Rolls"/>
    <property type="match status" value="1"/>
</dbReference>
<dbReference type="InterPro" id="IPR011051">
    <property type="entry name" value="RmlC_Cupin_sf"/>
</dbReference>
<reference evidence="2 3" key="1">
    <citation type="submission" date="2022-05" db="EMBL/GenBank/DDBJ databases">
        <title>Seasonal and diel survey of microbial diversity of the Tyrrhenian coast.</title>
        <authorList>
            <person name="Gattoni G."/>
            <person name="Corral P."/>
        </authorList>
    </citation>
    <scope>NUCLEOTIDE SEQUENCE [LARGE SCALE GENOMIC DNA]</scope>
    <source>
        <strain evidence="2 3">V10</strain>
    </source>
</reference>
<dbReference type="Pfam" id="PF12973">
    <property type="entry name" value="Cupin_7"/>
    <property type="match status" value="1"/>
</dbReference>
<dbReference type="CDD" id="cd20301">
    <property type="entry name" value="cupin_ChrR"/>
    <property type="match status" value="1"/>
</dbReference>
<dbReference type="NCBIfam" id="TIGR02451">
    <property type="entry name" value="anti_sig_ChrR"/>
    <property type="match status" value="1"/>
</dbReference>
<sequence length="214" mass="22386">MSMITHHLSDKLLMAYSAGTLPEAFNLVVATHISVCDACRATLAGFDAVGGALLDDDCATMGADCLANVMARIKSGAATTKPEARPSDAVLPAPLVDAIGGGLDRVQWRAVGGGVRQAILKTSDKASARLLHIPAGAAVPDHGHHGLELTLVLQGAFHDEDARFARGDVEIATQDTQHTPIAEPGQDCICLAATDAPLKFRAILPRLAQPFLRI</sequence>
<feature type="domain" description="ChrR-like cupin" evidence="1">
    <location>
        <begin position="104"/>
        <end position="194"/>
    </location>
</feature>
<dbReference type="InterPro" id="IPR025979">
    <property type="entry name" value="ChrR-like_cupin_dom"/>
</dbReference>
<dbReference type="InterPro" id="IPR014710">
    <property type="entry name" value="RmlC-like_jellyroll"/>
</dbReference>
<proteinExistence type="predicted"/>
<comment type="caution">
    <text evidence="2">The sequence shown here is derived from an EMBL/GenBank/DDBJ whole genome shotgun (WGS) entry which is preliminary data.</text>
</comment>